<organism evidence="1">
    <name type="scientific">marine sediment metagenome</name>
    <dbReference type="NCBI Taxonomy" id="412755"/>
    <lineage>
        <taxon>unclassified sequences</taxon>
        <taxon>metagenomes</taxon>
        <taxon>ecological metagenomes</taxon>
    </lineage>
</organism>
<protein>
    <submittedName>
        <fullName evidence="1">Uncharacterized protein</fullName>
    </submittedName>
</protein>
<dbReference type="AlphaFoldDB" id="X0VW71"/>
<accession>X0VW71</accession>
<feature type="non-terminal residue" evidence="1">
    <location>
        <position position="259"/>
    </location>
</feature>
<evidence type="ECO:0000313" key="1">
    <source>
        <dbReference type="EMBL" id="GAG15372.1"/>
    </source>
</evidence>
<feature type="non-terminal residue" evidence="1">
    <location>
        <position position="1"/>
    </location>
</feature>
<name>X0VW71_9ZZZZ</name>
<dbReference type="EMBL" id="BARS01033799">
    <property type="protein sequence ID" value="GAG15372.1"/>
    <property type="molecule type" value="Genomic_DNA"/>
</dbReference>
<gene>
    <name evidence="1" type="ORF">S01H1_52296</name>
</gene>
<proteinExistence type="predicted"/>
<sequence length="259" mass="30225">ERYIEIRETTEALYLVQSLLSWFVRTQGERSVFEESYKGHEDLFSRETVDFLGGLLENPDLSDDDRRAIRYMYNAFLLEYIAIDTAHFSDEINDAEAESTVELDWVDEPVPYRQILSMMANEDDEERRQKLQAAQAKVWKEVLNPIHAREEERVQELAVELGYDSYVALSELYREVDLKKLIADTVEFVRETDEMYHKLFAGEVREVMGISVDEFTRADIQYFASVPAFKPFFPPELTIPAFMHFLEGMGLDLTTRADT</sequence>
<dbReference type="Gene3D" id="1.10.1370.30">
    <property type="match status" value="1"/>
</dbReference>
<dbReference type="SUPFAM" id="SSF55486">
    <property type="entry name" value="Metalloproteases ('zincins'), catalytic domain"/>
    <property type="match status" value="1"/>
</dbReference>
<comment type="caution">
    <text evidence="1">The sequence shown here is derived from an EMBL/GenBank/DDBJ whole genome shotgun (WGS) entry which is preliminary data.</text>
</comment>
<reference evidence="1" key="1">
    <citation type="journal article" date="2014" name="Front. Microbiol.">
        <title>High frequency of phylogenetically diverse reductive dehalogenase-homologous genes in deep subseafloor sedimentary metagenomes.</title>
        <authorList>
            <person name="Kawai M."/>
            <person name="Futagami T."/>
            <person name="Toyoda A."/>
            <person name="Takaki Y."/>
            <person name="Nishi S."/>
            <person name="Hori S."/>
            <person name="Arai W."/>
            <person name="Tsubouchi T."/>
            <person name="Morono Y."/>
            <person name="Uchiyama I."/>
            <person name="Ito T."/>
            <person name="Fujiyama A."/>
            <person name="Inagaki F."/>
            <person name="Takami H."/>
        </authorList>
    </citation>
    <scope>NUCLEOTIDE SEQUENCE</scope>
    <source>
        <strain evidence="1">Expedition CK06-06</strain>
    </source>
</reference>